<sequence length="457" mass="51782">MLRILFLLLLTGYGVGVIAQKTKISGDSLTQTLDKYFMSANQAYKLNGCVLVAQKGNILLNKAYGYANIKSQLYNDTLTRFPILSITKSFTSTTILKLQEEGKLSVNDKLSKYFPDYQYGKKITIENLLTHSSGISNFTDIVGEEDSAIINHPIPKARILEAFMTKPLDFEPGSRYSYNNSGYFLLGIIIEKVTGQSYQQIVRKYIFTPLGMSHSGFDFNNLPQNTKAQGYSIFDTFQQKPYKYYDSTYAYSAGSIYSTGGDLYKFAKAIASNMILTPNSWRNAFKPRLNQYGYGWNIGNLFGRDYVSHDGGYPGFMSSFVYFPKEDITIIILNNFGNYGQNVWATGMGVASILFNLPFDFWQPRTEQKVDEATLKQYVGLYKINKKTGLRITYNNGQLHMKGAGNSQAPELPLLPESKHQFFLRDFNTTATFIKDGDSFKLIIHEHGNDSEWKIEK</sequence>
<dbReference type="RefSeq" id="WP_283346552.1">
    <property type="nucleotide sequence ID" value="NZ_JASHIF010000027.1"/>
</dbReference>
<comment type="subcellular location">
    <subcellularLocation>
        <location evidence="1">Membrane</location>
    </subcellularLocation>
</comment>
<evidence type="ECO:0000313" key="6">
    <source>
        <dbReference type="Proteomes" id="UP001236507"/>
    </source>
</evidence>
<dbReference type="InterPro" id="IPR021860">
    <property type="entry name" value="Peptidase_S12_Pab87-rel_C"/>
</dbReference>
<dbReference type="Proteomes" id="UP001236507">
    <property type="component" value="Unassembled WGS sequence"/>
</dbReference>
<dbReference type="InterPro" id="IPR001466">
    <property type="entry name" value="Beta-lactam-related"/>
</dbReference>
<dbReference type="SUPFAM" id="SSF56601">
    <property type="entry name" value="beta-lactamase/transpeptidase-like"/>
    <property type="match status" value="1"/>
</dbReference>
<organism evidence="5 6">
    <name type="scientific">Flectobacillus roseus</name>
    <dbReference type="NCBI Taxonomy" id="502259"/>
    <lineage>
        <taxon>Bacteria</taxon>
        <taxon>Pseudomonadati</taxon>
        <taxon>Bacteroidota</taxon>
        <taxon>Cytophagia</taxon>
        <taxon>Cytophagales</taxon>
        <taxon>Flectobacillaceae</taxon>
        <taxon>Flectobacillus</taxon>
    </lineage>
</organism>
<keyword evidence="2" id="KW-0472">Membrane</keyword>
<feature type="domain" description="Beta-lactamase-related" evidence="3">
    <location>
        <begin position="46"/>
        <end position="335"/>
    </location>
</feature>
<feature type="domain" description="Peptidase S12 Pab87-related C-terminal" evidence="4">
    <location>
        <begin position="365"/>
        <end position="440"/>
    </location>
</feature>
<dbReference type="InterPro" id="IPR050491">
    <property type="entry name" value="AmpC-like"/>
</dbReference>
<name>A0ABT6YFS5_9BACT</name>
<gene>
    <name evidence="5" type="ORF">QM524_23880</name>
</gene>
<accession>A0ABT6YFS5</accession>
<keyword evidence="6" id="KW-1185">Reference proteome</keyword>
<dbReference type="Pfam" id="PF11954">
    <property type="entry name" value="DUF3471"/>
    <property type="match status" value="1"/>
</dbReference>
<protein>
    <submittedName>
        <fullName evidence="5">Serine hydrolase</fullName>
    </submittedName>
</protein>
<evidence type="ECO:0000259" key="4">
    <source>
        <dbReference type="Pfam" id="PF11954"/>
    </source>
</evidence>
<proteinExistence type="predicted"/>
<dbReference type="EMBL" id="JASHIF010000027">
    <property type="protein sequence ID" value="MDI9862284.1"/>
    <property type="molecule type" value="Genomic_DNA"/>
</dbReference>
<evidence type="ECO:0000256" key="1">
    <source>
        <dbReference type="ARBA" id="ARBA00004370"/>
    </source>
</evidence>
<dbReference type="PANTHER" id="PTHR46825">
    <property type="entry name" value="D-ALANYL-D-ALANINE-CARBOXYPEPTIDASE/ENDOPEPTIDASE AMPH"/>
    <property type="match status" value="1"/>
</dbReference>
<dbReference type="InterPro" id="IPR012338">
    <property type="entry name" value="Beta-lactam/transpept-like"/>
</dbReference>
<dbReference type="GO" id="GO:0016787">
    <property type="term" value="F:hydrolase activity"/>
    <property type="evidence" value="ECO:0007669"/>
    <property type="project" value="UniProtKB-KW"/>
</dbReference>
<evidence type="ECO:0000313" key="5">
    <source>
        <dbReference type="EMBL" id="MDI9862284.1"/>
    </source>
</evidence>
<dbReference type="PANTHER" id="PTHR46825:SF11">
    <property type="entry name" value="PENICILLIN-BINDING PROTEIN 4"/>
    <property type="match status" value="1"/>
</dbReference>
<dbReference type="Pfam" id="PF00144">
    <property type="entry name" value="Beta-lactamase"/>
    <property type="match status" value="1"/>
</dbReference>
<evidence type="ECO:0000259" key="3">
    <source>
        <dbReference type="Pfam" id="PF00144"/>
    </source>
</evidence>
<keyword evidence="5" id="KW-0378">Hydrolase</keyword>
<comment type="caution">
    <text evidence="5">The sequence shown here is derived from an EMBL/GenBank/DDBJ whole genome shotgun (WGS) entry which is preliminary data.</text>
</comment>
<dbReference type="Gene3D" id="3.40.710.10">
    <property type="entry name" value="DD-peptidase/beta-lactamase superfamily"/>
    <property type="match status" value="1"/>
</dbReference>
<reference evidence="5 6" key="1">
    <citation type="submission" date="2023-05" db="EMBL/GenBank/DDBJ databases">
        <title>Novel species of genus Flectobacillus isolated from stream in China.</title>
        <authorList>
            <person name="Lu H."/>
        </authorList>
    </citation>
    <scope>NUCLEOTIDE SEQUENCE [LARGE SCALE GENOMIC DNA]</scope>
    <source>
        <strain evidence="5 6">KCTC 42575</strain>
    </source>
</reference>
<evidence type="ECO:0000256" key="2">
    <source>
        <dbReference type="ARBA" id="ARBA00023136"/>
    </source>
</evidence>